<dbReference type="GO" id="GO:0006750">
    <property type="term" value="P:glutathione biosynthetic process"/>
    <property type="evidence" value="ECO:0007669"/>
    <property type="project" value="UniProtKB-UniPathway"/>
</dbReference>
<keyword evidence="14" id="KW-1015">Disulfide bond</keyword>
<dbReference type="GO" id="GO:0005524">
    <property type="term" value="F:ATP binding"/>
    <property type="evidence" value="ECO:0007669"/>
    <property type="project" value="UniProtKB-KW"/>
</dbReference>
<evidence type="ECO:0000256" key="8">
    <source>
        <dbReference type="ARBA" id="ARBA00022598"/>
    </source>
</evidence>
<evidence type="ECO:0000313" key="18">
    <source>
        <dbReference type="RefSeq" id="XP_018477678.1"/>
    </source>
</evidence>
<evidence type="ECO:0000256" key="7">
    <source>
        <dbReference type="ARBA" id="ARBA00022528"/>
    </source>
</evidence>
<comment type="pathway">
    <text evidence="2">Sulfur metabolism; glutathione biosynthesis; glutathione from L-cysteine and L-glutamate: step 1/2.</text>
</comment>
<dbReference type="PANTHER" id="PTHR34378:SF6">
    <property type="entry name" value="GLUTAMATE--CYSTEINE LIGASE"/>
    <property type="match status" value="1"/>
</dbReference>
<keyword evidence="17" id="KW-1185">Reference proteome</keyword>
<keyword evidence="12" id="KW-0067">ATP-binding</keyword>
<dbReference type="InterPro" id="IPR014746">
    <property type="entry name" value="Gln_synth/guanido_kin_cat_dom"/>
</dbReference>
<evidence type="ECO:0000256" key="4">
    <source>
        <dbReference type="ARBA" id="ARBA00011153"/>
    </source>
</evidence>
<sequence>MVSGLMIHVAHNKLLQDSLYIYIHMALLSKAGGVGGGAYTVPSAGPLCSKTRRTKAGSGGVDVLRMKDSSYYYYCSRRSLSTKSSVLNHSVSKRGNQLIVAASPPPTDEAVVATEPLSREDLIAYLASGCKSKDKWRIGTEHEKFGFEVNTLRPMKYDQIAELLNSIAERFEWEKVMEGDKIIGLKQVKISLPVPSISLEPGGQFELSGAPLETLHQTCAEVNSHLYQVKAVAEEMGIGFLGIGFQPKWRREDIPIMPKGRYDIMRNYMPKVGSLGLDMMLRTCTVQVNLDFSSEADMIRKFRAGLALQPIATALFANSPFTEGKPNGFLSMRSHIWTDTDKDRTGMLPFVFDDSFGFEQYVDYALDVPMYFAYRNKKYVDCTGMTFRQFLAGKLPCLPGELPTYNDWENHLTTIFPEVRLKRYLEMRGADGGPWRRLCALPAFWVGLLYDEDVLQSVLDMIADWTPVEREMLRNKVPVTGLKTPFRDGLLKHVAEDVLKLAKDGLERRGYKEAGFLNAVAEVVRTGVTPAENLLEMYNGEWGQSVDPVFQELLY</sequence>
<evidence type="ECO:0000256" key="1">
    <source>
        <dbReference type="ARBA" id="ARBA00004229"/>
    </source>
</evidence>
<evidence type="ECO:0000256" key="5">
    <source>
        <dbReference type="ARBA" id="ARBA00012220"/>
    </source>
</evidence>
<comment type="similarity">
    <text evidence="3">Belongs to the carboxylate-amine ligase family. Glutamate--cysteine ligase type 2 subfamily.</text>
</comment>
<dbReference type="FunFam" id="3.30.590.20:FF:000003">
    <property type="entry name" value="Glutamate--cysteine ligase"/>
    <property type="match status" value="1"/>
</dbReference>
<dbReference type="KEGG" id="rsz:108848743"/>
<dbReference type="EC" id="6.3.2.2" evidence="5"/>
<dbReference type="Gene3D" id="3.30.590.20">
    <property type="match status" value="1"/>
</dbReference>
<evidence type="ECO:0000256" key="9">
    <source>
        <dbReference type="ARBA" id="ARBA00022640"/>
    </source>
</evidence>
<dbReference type="SUPFAM" id="SSF55931">
    <property type="entry name" value="Glutamine synthetase/guanido kinase"/>
    <property type="match status" value="1"/>
</dbReference>
<dbReference type="GO" id="GO:0043436">
    <property type="term" value="P:oxoacid metabolic process"/>
    <property type="evidence" value="ECO:0007669"/>
    <property type="project" value="UniProtKB-ARBA"/>
</dbReference>
<keyword evidence="10" id="KW-0317">Glutathione biosynthesis</keyword>
<comment type="subunit">
    <text evidence="4">Homodimer or monomer when oxidized or reduced, respectively.</text>
</comment>
<dbReference type="InterPro" id="IPR011556">
    <property type="entry name" value="Glut_cys_lig_pln_type"/>
</dbReference>
<evidence type="ECO:0000256" key="6">
    <source>
        <dbReference type="ARBA" id="ARBA00015722"/>
    </source>
</evidence>
<evidence type="ECO:0000256" key="2">
    <source>
        <dbReference type="ARBA" id="ARBA00005006"/>
    </source>
</evidence>
<dbReference type="RefSeq" id="XP_018477678.1">
    <property type="nucleotide sequence ID" value="XM_018622176.2"/>
</dbReference>
<evidence type="ECO:0000313" key="17">
    <source>
        <dbReference type="Proteomes" id="UP000504610"/>
    </source>
</evidence>
<proteinExistence type="inferred from homology"/>
<dbReference type="InterPro" id="IPR035434">
    <property type="entry name" value="GCL_bact_plant"/>
</dbReference>
<evidence type="ECO:0000256" key="11">
    <source>
        <dbReference type="ARBA" id="ARBA00022741"/>
    </source>
</evidence>
<name>A0A6J0NLJ0_RAPSA</name>
<accession>A0A6J0NLJ0</accession>
<keyword evidence="13" id="KW-0809">Transit peptide</keyword>
<protein>
    <recommendedName>
        <fullName evidence="6">Glutamate--cysteine ligase, chloroplastic</fullName>
        <ecNumber evidence="5">6.3.2.2</ecNumber>
    </recommendedName>
    <alternativeName>
        <fullName evidence="16">Gamma-ECS</fullName>
    </alternativeName>
    <alternativeName>
        <fullName evidence="15">Gamma-glutamylcysteine synthetase</fullName>
    </alternativeName>
</protein>
<dbReference type="GO" id="GO:0004357">
    <property type="term" value="F:glutamate-cysteine ligase activity"/>
    <property type="evidence" value="ECO:0007669"/>
    <property type="project" value="UniProtKB-EC"/>
</dbReference>
<dbReference type="Proteomes" id="UP000504610">
    <property type="component" value="Chromosome 4"/>
</dbReference>
<evidence type="ECO:0000256" key="13">
    <source>
        <dbReference type="ARBA" id="ARBA00022946"/>
    </source>
</evidence>
<gene>
    <name evidence="18" type="primary">LOC108848743</name>
</gene>
<dbReference type="GO" id="GO:0009507">
    <property type="term" value="C:chloroplast"/>
    <property type="evidence" value="ECO:0007669"/>
    <property type="project" value="UniProtKB-SubCell"/>
</dbReference>
<dbReference type="AlphaFoldDB" id="A0A6J0NLJ0"/>
<evidence type="ECO:0000256" key="16">
    <source>
        <dbReference type="ARBA" id="ARBA00032122"/>
    </source>
</evidence>
<dbReference type="Pfam" id="PF04107">
    <property type="entry name" value="GCS2"/>
    <property type="match status" value="1"/>
</dbReference>
<evidence type="ECO:0000256" key="12">
    <source>
        <dbReference type="ARBA" id="ARBA00022840"/>
    </source>
</evidence>
<evidence type="ECO:0000256" key="15">
    <source>
        <dbReference type="ARBA" id="ARBA00030585"/>
    </source>
</evidence>
<reference evidence="18" key="2">
    <citation type="submission" date="2025-08" db="UniProtKB">
        <authorList>
            <consortium name="RefSeq"/>
        </authorList>
    </citation>
    <scope>IDENTIFICATION</scope>
    <source>
        <tissue evidence="18">Leaf</tissue>
    </source>
</reference>
<dbReference type="OrthoDB" id="2012853at2759"/>
<reference evidence="17" key="1">
    <citation type="journal article" date="2019" name="Database">
        <title>The radish genome database (RadishGD): an integrated information resource for radish genomics.</title>
        <authorList>
            <person name="Yu H.J."/>
            <person name="Baek S."/>
            <person name="Lee Y.J."/>
            <person name="Cho A."/>
            <person name="Mun J.H."/>
        </authorList>
    </citation>
    <scope>NUCLEOTIDE SEQUENCE [LARGE SCALE GENOMIC DNA]</scope>
    <source>
        <strain evidence="17">cv. WK10039</strain>
    </source>
</reference>
<dbReference type="UniPathway" id="UPA00142">
    <property type="reaction ID" value="UER00209"/>
</dbReference>
<dbReference type="NCBIfam" id="TIGR01436">
    <property type="entry name" value="glu_cys_lig_pln"/>
    <property type="match status" value="1"/>
</dbReference>
<organism evidence="17 18">
    <name type="scientific">Raphanus sativus</name>
    <name type="common">Radish</name>
    <name type="synonym">Raphanus raphanistrum var. sativus</name>
    <dbReference type="NCBI Taxonomy" id="3726"/>
    <lineage>
        <taxon>Eukaryota</taxon>
        <taxon>Viridiplantae</taxon>
        <taxon>Streptophyta</taxon>
        <taxon>Embryophyta</taxon>
        <taxon>Tracheophyta</taxon>
        <taxon>Spermatophyta</taxon>
        <taxon>Magnoliopsida</taxon>
        <taxon>eudicotyledons</taxon>
        <taxon>Gunneridae</taxon>
        <taxon>Pentapetalae</taxon>
        <taxon>rosids</taxon>
        <taxon>malvids</taxon>
        <taxon>Brassicales</taxon>
        <taxon>Brassicaceae</taxon>
        <taxon>Brassiceae</taxon>
        <taxon>Raphanus</taxon>
    </lineage>
</organism>
<evidence type="ECO:0000256" key="14">
    <source>
        <dbReference type="ARBA" id="ARBA00023157"/>
    </source>
</evidence>
<dbReference type="PANTHER" id="PTHR34378">
    <property type="entry name" value="GLUTAMATE--CYSTEINE LIGASE, CHLOROPLASTIC"/>
    <property type="match status" value="1"/>
</dbReference>
<evidence type="ECO:0000256" key="3">
    <source>
        <dbReference type="ARBA" id="ARBA00010253"/>
    </source>
</evidence>
<keyword evidence="11" id="KW-0547">Nucleotide-binding</keyword>
<comment type="subcellular location">
    <subcellularLocation>
        <location evidence="1">Plastid</location>
        <location evidence="1">Chloroplast</location>
    </subcellularLocation>
</comment>
<keyword evidence="8" id="KW-0436">Ligase</keyword>
<keyword evidence="9" id="KW-0934">Plastid</keyword>
<dbReference type="InterPro" id="IPR006336">
    <property type="entry name" value="GCS2"/>
</dbReference>
<dbReference type="GeneID" id="108848743"/>
<keyword evidence="7" id="KW-0150">Chloroplast</keyword>
<evidence type="ECO:0000256" key="10">
    <source>
        <dbReference type="ARBA" id="ARBA00022684"/>
    </source>
</evidence>